<proteinExistence type="predicted"/>
<name>A0ABQ3ZVY9_9ACTN</name>
<keyword evidence="2" id="KW-1133">Transmembrane helix</keyword>
<keyword evidence="2" id="KW-0812">Transmembrane</keyword>
<evidence type="ECO:0000256" key="1">
    <source>
        <dbReference type="SAM" id="MobiDB-lite"/>
    </source>
</evidence>
<dbReference type="RefSeq" id="WP_203839431.1">
    <property type="nucleotide sequence ID" value="NZ_BAAATV010000012.1"/>
</dbReference>
<evidence type="ECO:0000313" key="4">
    <source>
        <dbReference type="Proteomes" id="UP000603200"/>
    </source>
</evidence>
<dbReference type="Proteomes" id="UP000603200">
    <property type="component" value="Unassembled WGS sequence"/>
</dbReference>
<dbReference type="EMBL" id="BOMN01000071">
    <property type="protein sequence ID" value="GIE22327.1"/>
    <property type="molecule type" value="Genomic_DNA"/>
</dbReference>
<evidence type="ECO:0000313" key="3">
    <source>
        <dbReference type="EMBL" id="GIE22327.1"/>
    </source>
</evidence>
<feature type="compositionally biased region" description="Basic and acidic residues" evidence="1">
    <location>
        <begin position="1"/>
        <end position="17"/>
    </location>
</feature>
<gene>
    <name evidence="3" type="ORF">Ahu01nite_054290</name>
</gene>
<reference evidence="3 4" key="1">
    <citation type="submission" date="2021-01" db="EMBL/GenBank/DDBJ databases">
        <title>Whole genome shotgun sequence of Actinoplanes humidus NBRC 14915.</title>
        <authorList>
            <person name="Komaki H."/>
            <person name="Tamura T."/>
        </authorList>
    </citation>
    <scope>NUCLEOTIDE SEQUENCE [LARGE SCALE GENOMIC DNA]</scope>
    <source>
        <strain evidence="3 4">NBRC 14915</strain>
    </source>
</reference>
<organism evidence="3 4">
    <name type="scientific">Winogradskya humida</name>
    <dbReference type="NCBI Taxonomy" id="113566"/>
    <lineage>
        <taxon>Bacteria</taxon>
        <taxon>Bacillati</taxon>
        <taxon>Actinomycetota</taxon>
        <taxon>Actinomycetes</taxon>
        <taxon>Micromonosporales</taxon>
        <taxon>Micromonosporaceae</taxon>
        <taxon>Winogradskya</taxon>
    </lineage>
</organism>
<feature type="region of interest" description="Disordered" evidence="1">
    <location>
        <begin position="1"/>
        <end position="33"/>
    </location>
</feature>
<keyword evidence="2" id="KW-0472">Membrane</keyword>
<sequence length="88" mass="9804">MTSSPHEPDHHASDHHASGSHASGPPPLPEVPERTFEDVMRARVDRRRDRVHAQVSAARRGGHKIPTWLLAAILGLLLLGWLYIIFFG</sequence>
<protein>
    <submittedName>
        <fullName evidence="3">Uncharacterized protein</fullName>
    </submittedName>
</protein>
<keyword evidence="4" id="KW-1185">Reference proteome</keyword>
<feature type="transmembrane region" description="Helical" evidence="2">
    <location>
        <begin position="68"/>
        <end position="86"/>
    </location>
</feature>
<evidence type="ECO:0000256" key="2">
    <source>
        <dbReference type="SAM" id="Phobius"/>
    </source>
</evidence>
<accession>A0ABQ3ZVY9</accession>
<comment type="caution">
    <text evidence="3">The sequence shown here is derived from an EMBL/GenBank/DDBJ whole genome shotgun (WGS) entry which is preliminary data.</text>
</comment>